<organism evidence="2">
    <name type="scientific">marine sediment metagenome</name>
    <dbReference type="NCBI Taxonomy" id="412755"/>
    <lineage>
        <taxon>unclassified sequences</taxon>
        <taxon>metagenomes</taxon>
        <taxon>ecological metagenomes</taxon>
    </lineage>
</organism>
<gene>
    <name evidence="2" type="ORF">LCGC14_2002600</name>
</gene>
<protein>
    <recommendedName>
        <fullName evidence="3">Terminase small subunit</fullName>
    </recommendedName>
</protein>
<comment type="caution">
    <text evidence="2">The sequence shown here is derived from an EMBL/GenBank/DDBJ whole genome shotgun (WGS) entry which is preliminary data.</text>
</comment>
<dbReference type="GO" id="GO:0051276">
    <property type="term" value="P:chromosome organization"/>
    <property type="evidence" value="ECO:0007669"/>
    <property type="project" value="InterPro"/>
</dbReference>
<dbReference type="InterPro" id="IPR038713">
    <property type="entry name" value="Terminase_Gp1_N_sf"/>
</dbReference>
<evidence type="ECO:0008006" key="3">
    <source>
        <dbReference type="Google" id="ProtNLM"/>
    </source>
</evidence>
<proteinExistence type="predicted"/>
<dbReference type="Gene3D" id="1.10.10.1400">
    <property type="entry name" value="Terminase, small subunit, N-terminal DNA-binding domain, HTH motif"/>
    <property type="match status" value="1"/>
</dbReference>
<sequence length="161" mass="18215">MPSIKDESTDRRIKPARAHFCREYEINGHNAAGAYRIAYPNCKSGHRQAGGLLLTFADVKQEISRLEAKSVEKQEVTRQYCIDKLQAIAENGETERNKLTALSLLGDFTGAKRDKAPNQEKVAEMREHMDAEEIARRQDQAKRRTDELSGSNEPFPRIKTG</sequence>
<feature type="region of interest" description="Disordered" evidence="1">
    <location>
        <begin position="111"/>
        <end position="161"/>
    </location>
</feature>
<accession>A0A0F9F2W4</accession>
<dbReference type="AlphaFoldDB" id="A0A0F9F2W4"/>
<name>A0A0F9F2W4_9ZZZZ</name>
<evidence type="ECO:0000313" key="2">
    <source>
        <dbReference type="EMBL" id="KKL80653.1"/>
    </source>
</evidence>
<feature type="compositionally biased region" description="Basic and acidic residues" evidence="1">
    <location>
        <begin position="111"/>
        <end position="147"/>
    </location>
</feature>
<reference evidence="2" key="1">
    <citation type="journal article" date="2015" name="Nature">
        <title>Complex archaea that bridge the gap between prokaryotes and eukaryotes.</title>
        <authorList>
            <person name="Spang A."/>
            <person name="Saw J.H."/>
            <person name="Jorgensen S.L."/>
            <person name="Zaremba-Niedzwiedzka K."/>
            <person name="Martijn J."/>
            <person name="Lind A.E."/>
            <person name="van Eijk R."/>
            <person name="Schleper C."/>
            <person name="Guy L."/>
            <person name="Ettema T.J."/>
        </authorList>
    </citation>
    <scope>NUCLEOTIDE SEQUENCE</scope>
</reference>
<evidence type="ECO:0000256" key="1">
    <source>
        <dbReference type="SAM" id="MobiDB-lite"/>
    </source>
</evidence>
<dbReference type="EMBL" id="LAZR01022787">
    <property type="protein sequence ID" value="KKL80653.1"/>
    <property type="molecule type" value="Genomic_DNA"/>
</dbReference>